<evidence type="ECO:0000313" key="2">
    <source>
        <dbReference type="EMBL" id="CAL6071439.1"/>
    </source>
</evidence>
<dbReference type="Proteomes" id="UP001642409">
    <property type="component" value="Unassembled WGS sequence"/>
</dbReference>
<comment type="caution">
    <text evidence="1">The sequence shown here is derived from an EMBL/GenBank/DDBJ whole genome shotgun (WGS) entry which is preliminary data.</text>
</comment>
<protein>
    <submittedName>
        <fullName evidence="1">Transmembrane domain-containing protein</fullName>
    </submittedName>
    <submittedName>
        <fullName evidence="2">Transmembrane_domain-containing protein</fullName>
    </submittedName>
</protein>
<reference evidence="1" key="1">
    <citation type="submission" date="2023-06" db="EMBL/GenBank/DDBJ databases">
        <authorList>
            <person name="Kurt Z."/>
        </authorList>
    </citation>
    <scope>NUCLEOTIDE SEQUENCE</scope>
</reference>
<proteinExistence type="predicted"/>
<reference evidence="2 3" key="2">
    <citation type="submission" date="2024-07" db="EMBL/GenBank/DDBJ databases">
        <authorList>
            <person name="Akdeniz Z."/>
        </authorList>
    </citation>
    <scope>NUCLEOTIDE SEQUENCE [LARGE SCALE GENOMIC DNA]</scope>
</reference>
<dbReference type="AlphaFoldDB" id="A0AA86ND84"/>
<evidence type="ECO:0000313" key="3">
    <source>
        <dbReference type="Proteomes" id="UP001642409"/>
    </source>
</evidence>
<name>A0AA86ND84_9EUKA</name>
<organism evidence="1">
    <name type="scientific">Hexamita inflata</name>
    <dbReference type="NCBI Taxonomy" id="28002"/>
    <lineage>
        <taxon>Eukaryota</taxon>
        <taxon>Metamonada</taxon>
        <taxon>Diplomonadida</taxon>
        <taxon>Hexamitidae</taxon>
        <taxon>Hexamitinae</taxon>
        <taxon>Hexamita</taxon>
    </lineage>
</organism>
<dbReference type="EMBL" id="CAXDID020000290">
    <property type="protein sequence ID" value="CAL6071439.1"/>
    <property type="molecule type" value="Genomic_DNA"/>
</dbReference>
<dbReference type="EMBL" id="CATOUU010000134">
    <property type="protein sequence ID" value="CAI9917612.1"/>
    <property type="molecule type" value="Genomic_DNA"/>
</dbReference>
<keyword evidence="3" id="KW-1185">Reference proteome</keyword>
<keyword evidence="1" id="KW-0812">Transmembrane</keyword>
<keyword evidence="1" id="KW-0472">Membrane</keyword>
<evidence type="ECO:0000313" key="1">
    <source>
        <dbReference type="EMBL" id="CAI9917612.1"/>
    </source>
</evidence>
<gene>
    <name evidence="1" type="ORF">HINF_LOCUS5257</name>
    <name evidence="2" type="ORF">HINF_LOCUS55146</name>
</gene>
<accession>A0AA86ND84</accession>
<sequence>MIVAPEYIRAVISIFDVVTQFQRVHCQDFIQTQESRYRSFLKQMKFECGQITPGYPEMDQKEMYWKMKPITNDLYQNEPEYIFEIKYSPIEGYMELQTTELLQLISNYYKISIDVAEFVSLLKYNSFPEKCISSLELLNIIKPNLNQDEAMVAFLVCLTQRFQREEFDDNNSIQVQHVFSKIFNDRSPNQRAAMSCAWSVITEKRLVDQRYDKLYFQAMISGDSKMYETVLRQLKQKELNQQLFATCWLLTHAPSILKDSAYDKLIVRYQQACVQLHKLFSIEEVEFEQFSFYARLRAAVLIQLMDVKNTNGLFLQ</sequence>